<proteinExistence type="predicted"/>
<dbReference type="AlphaFoldDB" id="A0A1J7JA32"/>
<name>A0A1J7JA32_9PEZI</name>
<dbReference type="OrthoDB" id="62952at2759"/>
<evidence type="ECO:0000256" key="1">
    <source>
        <dbReference type="SAM" id="MobiDB-lite"/>
    </source>
</evidence>
<evidence type="ECO:0000313" key="2">
    <source>
        <dbReference type="EMBL" id="OIW26068.1"/>
    </source>
</evidence>
<reference evidence="2 3" key="1">
    <citation type="submission" date="2016-10" db="EMBL/GenBank/DDBJ databases">
        <title>Draft genome sequence of Coniochaeta ligniaria NRRL30616, a lignocellulolytic fungus for bioabatement of inhibitors in plant biomass hydrolysates.</title>
        <authorList>
            <consortium name="DOE Joint Genome Institute"/>
            <person name="Jimenez D.J."/>
            <person name="Hector R.E."/>
            <person name="Riley R."/>
            <person name="Sun H."/>
            <person name="Grigoriev I.V."/>
            <person name="Van Elsas J.D."/>
            <person name="Nichols N.N."/>
        </authorList>
    </citation>
    <scope>NUCLEOTIDE SEQUENCE [LARGE SCALE GENOMIC DNA]</scope>
    <source>
        <strain evidence="2 3">NRRL 30616</strain>
    </source>
</reference>
<dbReference type="EMBL" id="KV875101">
    <property type="protein sequence ID" value="OIW26068.1"/>
    <property type="molecule type" value="Genomic_DNA"/>
</dbReference>
<feature type="region of interest" description="Disordered" evidence="1">
    <location>
        <begin position="67"/>
        <end position="125"/>
    </location>
</feature>
<accession>A0A1J7JA32</accession>
<dbReference type="InterPro" id="IPR038883">
    <property type="entry name" value="AN11006-like"/>
</dbReference>
<organism evidence="2 3">
    <name type="scientific">Coniochaeta ligniaria NRRL 30616</name>
    <dbReference type="NCBI Taxonomy" id="1408157"/>
    <lineage>
        <taxon>Eukaryota</taxon>
        <taxon>Fungi</taxon>
        <taxon>Dikarya</taxon>
        <taxon>Ascomycota</taxon>
        <taxon>Pezizomycotina</taxon>
        <taxon>Sordariomycetes</taxon>
        <taxon>Sordariomycetidae</taxon>
        <taxon>Coniochaetales</taxon>
        <taxon>Coniochaetaceae</taxon>
        <taxon>Coniochaeta</taxon>
    </lineage>
</organism>
<dbReference type="PANTHER" id="PTHR42085">
    <property type="entry name" value="F-BOX DOMAIN-CONTAINING PROTEIN"/>
    <property type="match status" value="1"/>
</dbReference>
<feature type="compositionally biased region" description="Acidic residues" evidence="1">
    <location>
        <begin position="67"/>
        <end position="90"/>
    </location>
</feature>
<dbReference type="PANTHER" id="PTHR42085:SF2">
    <property type="entry name" value="F-BOX DOMAIN-CONTAINING PROTEIN"/>
    <property type="match status" value="1"/>
</dbReference>
<gene>
    <name evidence="2" type="ORF">CONLIGDRAFT_647785</name>
</gene>
<keyword evidence="3" id="KW-1185">Reference proteome</keyword>
<dbReference type="InParanoid" id="A0A1J7JA32"/>
<protein>
    <submittedName>
        <fullName evidence="2">Uncharacterized protein</fullName>
    </submittedName>
</protein>
<evidence type="ECO:0000313" key="3">
    <source>
        <dbReference type="Proteomes" id="UP000182658"/>
    </source>
</evidence>
<dbReference type="Proteomes" id="UP000182658">
    <property type="component" value="Unassembled WGS sequence"/>
</dbReference>
<feature type="compositionally biased region" description="Gly residues" evidence="1">
    <location>
        <begin position="100"/>
        <end position="114"/>
    </location>
</feature>
<sequence>MECQATTSTEAKIPTGFFHLPLEIRLQIYHLILPTRNVFDIVEKPTFLGCSYWYDFFSQEGWDYASEADSEADSTDGHEDDGEISGEEDMWNQADEQVGDVGGGDSNSAGGGGSADEDGEASNGDQQEIAVDIWPEETNPSLERMGVIRSLLLTSRRFREEALDVLYGENIFCIDLFENFDLLEQCFCAPKMERIRHLMLVIRPRAPRGFNMEADVWDTILPNLKTLRLVVMQHALSRYEHFRECDATSMRKRWVAAFASMLECVGSKLPASVALLTDIGGHQRQQTLSLLEWMSHPQQRIRTKMGDRIFKRRGEDNYCSDYEQYVGCAQCFNIGEIVNPP</sequence>